<evidence type="ECO:0000256" key="1">
    <source>
        <dbReference type="SAM" id="MobiDB-lite"/>
    </source>
</evidence>
<sequence>MAEDWEAAGDVLAQRALARQVSVAWDRGLARRPVRDLAAAGRLAARRQRPGANGQGSEAEADPLAPPAPGLAPGKGRPGPSRFDPHLASKALRATAREKGWGGKLRMAMVIVRWAEIVGAQVAEHCVVESFEAGELTVRASSSAWAQQLRLLQPRIESLLSEQVGPGAVTRMTVLGPQGPSWRHGRRTVRNGRGPRDTYG</sequence>
<feature type="compositionally biased region" description="Low complexity" evidence="1">
    <location>
        <begin position="71"/>
        <end position="80"/>
    </location>
</feature>
<dbReference type="EMBL" id="CP066802">
    <property type="protein sequence ID" value="QQM67348.1"/>
    <property type="molecule type" value="Genomic_DNA"/>
</dbReference>
<dbReference type="Pfam" id="PF05258">
    <property type="entry name" value="DciA"/>
    <property type="match status" value="1"/>
</dbReference>
<name>A0A7T7S1K1_9ACTO</name>
<dbReference type="PANTHER" id="PTHR36456:SF1">
    <property type="entry name" value="UPF0232 PROTEIN SCO3875"/>
    <property type="match status" value="1"/>
</dbReference>
<dbReference type="InterPro" id="IPR007922">
    <property type="entry name" value="DciA-like"/>
</dbReference>
<dbReference type="PANTHER" id="PTHR36456">
    <property type="entry name" value="UPF0232 PROTEIN SCO3875"/>
    <property type="match status" value="1"/>
</dbReference>
<protein>
    <submittedName>
        <fullName evidence="2">DUF721 domain-containing protein</fullName>
    </submittedName>
</protein>
<feature type="region of interest" description="Disordered" evidence="1">
    <location>
        <begin position="177"/>
        <end position="200"/>
    </location>
</feature>
<proteinExistence type="predicted"/>
<reference evidence="2 3" key="1">
    <citation type="submission" date="2020-12" db="EMBL/GenBank/DDBJ databases">
        <authorList>
            <person name="Zhou J."/>
        </authorList>
    </citation>
    <scope>NUCLEOTIDE SEQUENCE [LARGE SCALE GENOMIC DNA]</scope>
    <source>
        <strain evidence="2 3">CCUG 61299</strain>
    </source>
</reference>
<organism evidence="2 3">
    <name type="scientific">Actinomyces weissii</name>
    <dbReference type="NCBI Taxonomy" id="675090"/>
    <lineage>
        <taxon>Bacteria</taxon>
        <taxon>Bacillati</taxon>
        <taxon>Actinomycetota</taxon>
        <taxon>Actinomycetes</taxon>
        <taxon>Actinomycetales</taxon>
        <taxon>Actinomycetaceae</taxon>
        <taxon>Actinomyces</taxon>
    </lineage>
</organism>
<keyword evidence="3" id="KW-1185">Reference proteome</keyword>
<dbReference type="Proteomes" id="UP000595895">
    <property type="component" value="Chromosome"/>
</dbReference>
<dbReference type="KEGG" id="awe:JG540_00020"/>
<evidence type="ECO:0000313" key="2">
    <source>
        <dbReference type="EMBL" id="QQM67348.1"/>
    </source>
</evidence>
<feature type="region of interest" description="Disordered" evidence="1">
    <location>
        <begin position="40"/>
        <end position="85"/>
    </location>
</feature>
<dbReference type="AlphaFoldDB" id="A0A7T7S1K1"/>
<gene>
    <name evidence="2" type="ORF">JG540_00020</name>
</gene>
<dbReference type="RefSeq" id="WP_200275858.1">
    <property type="nucleotide sequence ID" value="NZ_CP066802.1"/>
</dbReference>
<accession>A0A7T7S1K1</accession>
<evidence type="ECO:0000313" key="3">
    <source>
        <dbReference type="Proteomes" id="UP000595895"/>
    </source>
</evidence>